<evidence type="ECO:0000256" key="1">
    <source>
        <dbReference type="SAM" id="Phobius"/>
    </source>
</evidence>
<keyword evidence="1" id="KW-1133">Transmembrane helix</keyword>
<accession>A0A6C0EMG4</accession>
<feature type="transmembrane region" description="Helical" evidence="1">
    <location>
        <begin position="6"/>
        <end position="24"/>
    </location>
</feature>
<organism evidence="2">
    <name type="scientific">viral metagenome</name>
    <dbReference type="NCBI Taxonomy" id="1070528"/>
    <lineage>
        <taxon>unclassified sequences</taxon>
        <taxon>metagenomes</taxon>
        <taxon>organismal metagenomes</taxon>
    </lineage>
</organism>
<sequence length="231" mass="25613">MDAHKIVIGVVIIVLLYLLYLYFFGNSAAVLVGIHDTTTEVKIGSGSIPPGPTQNFTYSVWVYVSNWNAGNEKIIFQRTCESSFCPKMAFDQNMNNVTITLATYPSDSGSQVEATCQIENVPLQAWTNLIMTLNGNALDCYLDGKLVRTCLMPGVPKLSGTGELVLTPAGKSFQGYTGNFQYFSRAINPREAYAIYKEGFGGSNWLSNLFNKYRIKLAFMKDNTEVNSFEI</sequence>
<dbReference type="AlphaFoldDB" id="A0A6C0EMG4"/>
<protein>
    <recommendedName>
        <fullName evidence="3">Lectin/glucanase superfamily protein</fullName>
    </recommendedName>
</protein>
<evidence type="ECO:0008006" key="3">
    <source>
        <dbReference type="Google" id="ProtNLM"/>
    </source>
</evidence>
<name>A0A6C0EMG4_9ZZZZ</name>
<keyword evidence="1" id="KW-0812">Transmembrane</keyword>
<proteinExistence type="predicted"/>
<dbReference type="Gene3D" id="2.60.120.200">
    <property type="match status" value="1"/>
</dbReference>
<evidence type="ECO:0000313" key="2">
    <source>
        <dbReference type="EMBL" id="QHT30238.1"/>
    </source>
</evidence>
<dbReference type="EMBL" id="MN738894">
    <property type="protein sequence ID" value="QHT30238.1"/>
    <property type="molecule type" value="Genomic_DNA"/>
</dbReference>
<dbReference type="Pfam" id="PF13385">
    <property type="entry name" value="Laminin_G_3"/>
    <property type="match status" value="1"/>
</dbReference>
<dbReference type="SUPFAM" id="SSF49899">
    <property type="entry name" value="Concanavalin A-like lectins/glucanases"/>
    <property type="match status" value="1"/>
</dbReference>
<keyword evidence="1" id="KW-0472">Membrane</keyword>
<reference evidence="2" key="1">
    <citation type="journal article" date="2020" name="Nature">
        <title>Giant virus diversity and host interactions through global metagenomics.</title>
        <authorList>
            <person name="Schulz F."/>
            <person name="Roux S."/>
            <person name="Paez-Espino D."/>
            <person name="Jungbluth S."/>
            <person name="Walsh D.A."/>
            <person name="Denef V.J."/>
            <person name="McMahon K.D."/>
            <person name="Konstantinidis K.T."/>
            <person name="Eloe-Fadrosh E.A."/>
            <person name="Kyrpides N.C."/>
            <person name="Woyke T."/>
        </authorList>
    </citation>
    <scope>NUCLEOTIDE SEQUENCE</scope>
    <source>
        <strain evidence="2">GVMAG-M-3300009149-34</strain>
    </source>
</reference>
<dbReference type="InterPro" id="IPR013320">
    <property type="entry name" value="ConA-like_dom_sf"/>
</dbReference>